<protein>
    <submittedName>
        <fullName evidence="1">Uncharacterized protein</fullName>
    </submittedName>
</protein>
<accession>A0A6M3K3I8</accession>
<proteinExistence type="predicted"/>
<name>A0A6M3K3I8_9ZZZZ</name>
<sequence>MTGVVDKYWHIKRGVEKWQVRTVLEQLDSILASSITITSVERRILSEAGIYINRALKEMRQKGDTPIENNNPAA</sequence>
<dbReference type="AlphaFoldDB" id="A0A6M3K3I8"/>
<reference evidence="1" key="1">
    <citation type="submission" date="2020-03" db="EMBL/GenBank/DDBJ databases">
        <title>The deep terrestrial virosphere.</title>
        <authorList>
            <person name="Holmfeldt K."/>
            <person name="Nilsson E."/>
            <person name="Simone D."/>
            <person name="Lopez-Fernandez M."/>
            <person name="Wu X."/>
            <person name="de Brujin I."/>
            <person name="Lundin D."/>
            <person name="Andersson A."/>
            <person name="Bertilsson S."/>
            <person name="Dopson M."/>
        </authorList>
    </citation>
    <scope>NUCLEOTIDE SEQUENCE</scope>
    <source>
        <strain evidence="1">MM415A01474</strain>
    </source>
</reference>
<gene>
    <name evidence="1" type="ORF">MM415A01474_0013</name>
</gene>
<dbReference type="EMBL" id="MT142235">
    <property type="protein sequence ID" value="QJA76644.1"/>
    <property type="molecule type" value="Genomic_DNA"/>
</dbReference>
<evidence type="ECO:0000313" key="1">
    <source>
        <dbReference type="EMBL" id="QJA76644.1"/>
    </source>
</evidence>
<organism evidence="1">
    <name type="scientific">viral metagenome</name>
    <dbReference type="NCBI Taxonomy" id="1070528"/>
    <lineage>
        <taxon>unclassified sequences</taxon>
        <taxon>metagenomes</taxon>
        <taxon>organismal metagenomes</taxon>
    </lineage>
</organism>